<dbReference type="Proteomes" id="UP000596742">
    <property type="component" value="Unassembled WGS sequence"/>
</dbReference>
<organism evidence="1 2">
    <name type="scientific">Mytilus galloprovincialis</name>
    <name type="common">Mediterranean mussel</name>
    <dbReference type="NCBI Taxonomy" id="29158"/>
    <lineage>
        <taxon>Eukaryota</taxon>
        <taxon>Metazoa</taxon>
        <taxon>Spiralia</taxon>
        <taxon>Lophotrochozoa</taxon>
        <taxon>Mollusca</taxon>
        <taxon>Bivalvia</taxon>
        <taxon>Autobranchia</taxon>
        <taxon>Pteriomorphia</taxon>
        <taxon>Mytilida</taxon>
        <taxon>Mytiloidea</taxon>
        <taxon>Mytilidae</taxon>
        <taxon>Mytilinae</taxon>
        <taxon>Mytilus</taxon>
    </lineage>
</organism>
<dbReference type="OrthoDB" id="6364565at2759"/>
<protein>
    <recommendedName>
        <fullName evidence="3">Reverse transcriptase zinc-binding domain-containing protein</fullName>
    </recommendedName>
</protein>
<dbReference type="EMBL" id="UYJE01000661">
    <property type="protein sequence ID" value="VDH95020.1"/>
    <property type="molecule type" value="Genomic_DNA"/>
</dbReference>
<evidence type="ECO:0008006" key="3">
    <source>
        <dbReference type="Google" id="ProtNLM"/>
    </source>
</evidence>
<comment type="caution">
    <text evidence="1">The sequence shown here is derived from an EMBL/GenBank/DDBJ whole genome shotgun (WGS) entry which is preliminary data.</text>
</comment>
<dbReference type="AlphaFoldDB" id="A0A8B6BU62"/>
<keyword evidence="2" id="KW-1185">Reference proteome</keyword>
<name>A0A8B6BU62_MYTGA</name>
<sequence>MLGPGLHARKGMSPIVALKKWQTYAIPRCLYGIEIMNYTKTDILKLERLQQQVCRQIQGLPTRTANAATYVMLGAQEIMNSKPTEEIWKRPVKKAINMHWEKQWLSEKENKTTMQYLDINQQPIRKPHQIWQLVPYTTIEVKKADIKARLITRTYTLQSDREKFTRGRESDKCLLCETSREDTHHFLITCTAFKMERDKHLSVLKSYLKNNTPVGTFDRVEEQGLLVLFILNSSFYSS</sequence>
<evidence type="ECO:0000313" key="1">
    <source>
        <dbReference type="EMBL" id="VDH95020.1"/>
    </source>
</evidence>
<proteinExistence type="predicted"/>
<reference evidence="1" key="1">
    <citation type="submission" date="2018-11" db="EMBL/GenBank/DDBJ databases">
        <authorList>
            <person name="Alioto T."/>
            <person name="Alioto T."/>
        </authorList>
    </citation>
    <scope>NUCLEOTIDE SEQUENCE</scope>
</reference>
<evidence type="ECO:0000313" key="2">
    <source>
        <dbReference type="Proteomes" id="UP000596742"/>
    </source>
</evidence>
<gene>
    <name evidence="1" type="ORF">MGAL_10B082184</name>
</gene>
<accession>A0A8B6BU62</accession>